<keyword evidence="6" id="KW-0333">Golgi apparatus</keyword>
<keyword evidence="4" id="KW-0813">Transport</keyword>
<evidence type="ECO:0000256" key="5">
    <source>
        <dbReference type="ARBA" id="ARBA00022927"/>
    </source>
</evidence>
<keyword evidence="7" id="KW-0472">Membrane</keyword>
<evidence type="ECO:0000256" key="6">
    <source>
        <dbReference type="ARBA" id="ARBA00023034"/>
    </source>
</evidence>
<dbReference type="Pfam" id="PF04124">
    <property type="entry name" value="Dor1"/>
    <property type="match status" value="1"/>
</dbReference>
<keyword evidence="5" id="KW-0653">Protein transport</keyword>
<evidence type="ECO:0000256" key="1">
    <source>
        <dbReference type="ARBA" id="ARBA00004395"/>
    </source>
</evidence>
<dbReference type="InterPro" id="IPR007255">
    <property type="entry name" value="COG8"/>
</dbReference>
<comment type="similarity">
    <text evidence="2">Belongs to the COG8 family.</text>
</comment>
<dbReference type="Proteomes" id="UP000791440">
    <property type="component" value="Unassembled WGS sequence"/>
</dbReference>
<protein>
    <recommendedName>
        <fullName evidence="3">Conserved oligomeric Golgi complex subunit 8</fullName>
    </recommendedName>
    <alternativeName>
        <fullName evidence="8">Component of oligomeric Golgi complex 8</fullName>
    </alternativeName>
</protein>
<evidence type="ECO:0000256" key="7">
    <source>
        <dbReference type="ARBA" id="ARBA00023136"/>
    </source>
</evidence>
<evidence type="ECO:0000256" key="4">
    <source>
        <dbReference type="ARBA" id="ARBA00022448"/>
    </source>
</evidence>
<proteinExistence type="inferred from homology"/>
<dbReference type="GO" id="GO:0006891">
    <property type="term" value="P:intra-Golgi vesicle-mediated transport"/>
    <property type="evidence" value="ECO:0007669"/>
    <property type="project" value="TreeGrafter"/>
</dbReference>
<evidence type="ECO:0000256" key="2">
    <source>
        <dbReference type="ARBA" id="ARBA00006419"/>
    </source>
</evidence>
<evidence type="ECO:0000313" key="10">
    <source>
        <dbReference type="Proteomes" id="UP000791440"/>
    </source>
</evidence>
<dbReference type="PANTHER" id="PTHR21311">
    <property type="entry name" value="CONSERVED OLIGOMERIC GOLGI COMPLEX COMPONENT 8"/>
    <property type="match status" value="1"/>
</dbReference>
<dbReference type="EMBL" id="JH668529">
    <property type="protein sequence ID" value="KAG6456965.1"/>
    <property type="molecule type" value="Genomic_DNA"/>
</dbReference>
<dbReference type="GO" id="GO:0017119">
    <property type="term" value="C:Golgi transport complex"/>
    <property type="evidence" value="ECO:0007669"/>
    <property type="project" value="InterPro"/>
</dbReference>
<comment type="subcellular location">
    <subcellularLocation>
        <location evidence="1">Golgi apparatus membrane</location>
        <topology evidence="1">Peripheral membrane protein</topology>
    </subcellularLocation>
</comment>
<evidence type="ECO:0000256" key="8">
    <source>
        <dbReference type="ARBA" id="ARBA00031347"/>
    </source>
</evidence>
<dbReference type="PANTHER" id="PTHR21311:SF0">
    <property type="entry name" value="CONSERVED OLIGOMERIC GOLGI COMPLEX SUBUNIT 8"/>
    <property type="match status" value="1"/>
</dbReference>
<organism evidence="9 10">
    <name type="scientific">Manduca sexta</name>
    <name type="common">Tobacco hawkmoth</name>
    <name type="synonym">Tobacco hornworm</name>
    <dbReference type="NCBI Taxonomy" id="7130"/>
    <lineage>
        <taxon>Eukaryota</taxon>
        <taxon>Metazoa</taxon>
        <taxon>Ecdysozoa</taxon>
        <taxon>Arthropoda</taxon>
        <taxon>Hexapoda</taxon>
        <taxon>Insecta</taxon>
        <taxon>Pterygota</taxon>
        <taxon>Neoptera</taxon>
        <taxon>Endopterygota</taxon>
        <taxon>Lepidoptera</taxon>
        <taxon>Glossata</taxon>
        <taxon>Ditrysia</taxon>
        <taxon>Bombycoidea</taxon>
        <taxon>Sphingidae</taxon>
        <taxon>Sphinginae</taxon>
        <taxon>Sphingini</taxon>
        <taxon>Manduca</taxon>
    </lineage>
</organism>
<comment type="caution">
    <text evidence="9">The sequence shown here is derived from an EMBL/GenBank/DDBJ whole genome shotgun (WGS) entry which is preliminary data.</text>
</comment>
<dbReference type="AlphaFoldDB" id="A0A922CRN7"/>
<keyword evidence="10" id="KW-1185">Reference proteome</keyword>
<sequence>MTQEIKELCHLLFPESSTENDEYFADVTDYIKKLGSQNWEYIRKEPERLTEEMKQLTEQTQELAFTNYKTFVETAEISRTIIKDLDKSKQSLNTFLDSTPDFLQECDKFSQMVGSIVKEKR</sequence>
<evidence type="ECO:0000313" key="9">
    <source>
        <dbReference type="EMBL" id="KAG6456965.1"/>
    </source>
</evidence>
<name>A0A922CRN7_MANSE</name>
<evidence type="ECO:0000256" key="3">
    <source>
        <dbReference type="ARBA" id="ARBA00020983"/>
    </source>
</evidence>
<accession>A0A922CRN7</accession>
<gene>
    <name evidence="9" type="ORF">O3G_MSEX010041</name>
</gene>
<reference evidence="9" key="2">
    <citation type="submission" date="2020-12" db="EMBL/GenBank/DDBJ databases">
        <authorList>
            <person name="Kanost M."/>
        </authorList>
    </citation>
    <scope>NUCLEOTIDE SEQUENCE</scope>
</reference>
<reference evidence="9" key="1">
    <citation type="journal article" date="2016" name="Insect Biochem. Mol. Biol.">
        <title>Multifaceted biological insights from a draft genome sequence of the tobacco hornworm moth, Manduca sexta.</title>
        <authorList>
            <person name="Kanost M.R."/>
            <person name="Arrese E.L."/>
            <person name="Cao X."/>
            <person name="Chen Y.R."/>
            <person name="Chellapilla S."/>
            <person name="Goldsmith M.R."/>
            <person name="Grosse-Wilde E."/>
            <person name="Heckel D.G."/>
            <person name="Herndon N."/>
            <person name="Jiang H."/>
            <person name="Papanicolaou A."/>
            <person name="Qu J."/>
            <person name="Soulages J.L."/>
            <person name="Vogel H."/>
            <person name="Walters J."/>
            <person name="Waterhouse R.M."/>
            <person name="Ahn S.J."/>
            <person name="Almeida F.C."/>
            <person name="An C."/>
            <person name="Aqrawi P."/>
            <person name="Bretschneider A."/>
            <person name="Bryant W.B."/>
            <person name="Bucks S."/>
            <person name="Chao H."/>
            <person name="Chevignon G."/>
            <person name="Christen J.M."/>
            <person name="Clarke D.F."/>
            <person name="Dittmer N.T."/>
            <person name="Ferguson L.C.F."/>
            <person name="Garavelou S."/>
            <person name="Gordon K.H.J."/>
            <person name="Gunaratna R.T."/>
            <person name="Han Y."/>
            <person name="Hauser F."/>
            <person name="He Y."/>
            <person name="Heidel-Fischer H."/>
            <person name="Hirsh A."/>
            <person name="Hu Y."/>
            <person name="Jiang H."/>
            <person name="Kalra D."/>
            <person name="Klinner C."/>
            <person name="Konig C."/>
            <person name="Kovar C."/>
            <person name="Kroll A.R."/>
            <person name="Kuwar S.S."/>
            <person name="Lee S.L."/>
            <person name="Lehman R."/>
            <person name="Li K."/>
            <person name="Li Z."/>
            <person name="Liang H."/>
            <person name="Lovelace S."/>
            <person name="Lu Z."/>
            <person name="Mansfield J.H."/>
            <person name="McCulloch K.J."/>
            <person name="Mathew T."/>
            <person name="Morton B."/>
            <person name="Muzny D.M."/>
            <person name="Neunemann D."/>
            <person name="Ongeri F."/>
            <person name="Pauchet Y."/>
            <person name="Pu L.L."/>
            <person name="Pyrousis I."/>
            <person name="Rao X.J."/>
            <person name="Redding A."/>
            <person name="Roesel C."/>
            <person name="Sanchez-Gracia A."/>
            <person name="Schaack S."/>
            <person name="Shukla A."/>
            <person name="Tetreau G."/>
            <person name="Wang Y."/>
            <person name="Xiong G.H."/>
            <person name="Traut W."/>
            <person name="Walsh T.K."/>
            <person name="Worley K.C."/>
            <person name="Wu D."/>
            <person name="Wu W."/>
            <person name="Wu Y.Q."/>
            <person name="Zhang X."/>
            <person name="Zou Z."/>
            <person name="Zucker H."/>
            <person name="Briscoe A.D."/>
            <person name="Burmester T."/>
            <person name="Clem R.J."/>
            <person name="Feyereisen R."/>
            <person name="Grimmelikhuijzen C.J.P."/>
            <person name="Hamodrakas S.J."/>
            <person name="Hansson B.S."/>
            <person name="Huguet E."/>
            <person name="Jermiin L.S."/>
            <person name="Lan Q."/>
            <person name="Lehman H.K."/>
            <person name="Lorenzen M."/>
            <person name="Merzendorfer H."/>
            <person name="Michalopoulos I."/>
            <person name="Morton D.B."/>
            <person name="Muthukrishnan S."/>
            <person name="Oakeshott J.G."/>
            <person name="Palmer W."/>
            <person name="Park Y."/>
            <person name="Passarelli A.L."/>
            <person name="Rozas J."/>
            <person name="Schwartz L.M."/>
            <person name="Smith W."/>
            <person name="Southgate A."/>
            <person name="Vilcinskas A."/>
            <person name="Vogt R."/>
            <person name="Wang P."/>
            <person name="Werren J."/>
            <person name="Yu X.Q."/>
            <person name="Zhou J.J."/>
            <person name="Brown S.J."/>
            <person name="Scherer S.E."/>
            <person name="Richards S."/>
            <person name="Blissard G.W."/>
        </authorList>
    </citation>
    <scope>NUCLEOTIDE SEQUENCE</scope>
</reference>
<dbReference type="GO" id="GO:0000139">
    <property type="term" value="C:Golgi membrane"/>
    <property type="evidence" value="ECO:0007669"/>
    <property type="project" value="UniProtKB-SubCell"/>
</dbReference>
<dbReference type="GO" id="GO:0015031">
    <property type="term" value="P:protein transport"/>
    <property type="evidence" value="ECO:0007669"/>
    <property type="project" value="UniProtKB-KW"/>
</dbReference>